<dbReference type="Proteomes" id="UP000822688">
    <property type="component" value="Chromosome 4"/>
</dbReference>
<dbReference type="Pfam" id="PF06985">
    <property type="entry name" value="HET"/>
    <property type="match status" value="1"/>
</dbReference>
<dbReference type="AlphaFoldDB" id="A0A8T0ICS7"/>
<protein>
    <recommendedName>
        <fullName evidence="1">Heterokaryon incompatibility domain-containing protein</fullName>
    </recommendedName>
</protein>
<organism evidence="2 3">
    <name type="scientific">Ceratodon purpureus</name>
    <name type="common">Fire moss</name>
    <name type="synonym">Dicranum purpureum</name>
    <dbReference type="NCBI Taxonomy" id="3225"/>
    <lineage>
        <taxon>Eukaryota</taxon>
        <taxon>Viridiplantae</taxon>
        <taxon>Streptophyta</taxon>
        <taxon>Embryophyta</taxon>
        <taxon>Bryophyta</taxon>
        <taxon>Bryophytina</taxon>
        <taxon>Bryopsida</taxon>
        <taxon>Dicranidae</taxon>
        <taxon>Pseudoditrichales</taxon>
        <taxon>Ditrichaceae</taxon>
        <taxon>Ceratodon</taxon>
    </lineage>
</organism>
<reference evidence="2" key="1">
    <citation type="submission" date="2020-06" db="EMBL/GenBank/DDBJ databases">
        <title>WGS assembly of Ceratodon purpureus strain R40.</title>
        <authorList>
            <person name="Carey S.B."/>
            <person name="Jenkins J."/>
            <person name="Shu S."/>
            <person name="Lovell J.T."/>
            <person name="Sreedasyam A."/>
            <person name="Maumus F."/>
            <person name="Tiley G.P."/>
            <person name="Fernandez-Pozo N."/>
            <person name="Barry K."/>
            <person name="Chen C."/>
            <person name="Wang M."/>
            <person name="Lipzen A."/>
            <person name="Daum C."/>
            <person name="Saski C.A."/>
            <person name="Payton A.C."/>
            <person name="Mcbreen J.C."/>
            <person name="Conrad R.E."/>
            <person name="Kollar L.M."/>
            <person name="Olsson S."/>
            <person name="Huttunen S."/>
            <person name="Landis J.B."/>
            <person name="Wickett N.J."/>
            <person name="Johnson M.G."/>
            <person name="Rensing S.A."/>
            <person name="Grimwood J."/>
            <person name="Schmutz J."/>
            <person name="Mcdaniel S.F."/>
        </authorList>
    </citation>
    <scope>NUCLEOTIDE SEQUENCE</scope>
    <source>
        <strain evidence="2">R40</strain>
    </source>
</reference>
<evidence type="ECO:0000313" key="3">
    <source>
        <dbReference type="Proteomes" id="UP000822688"/>
    </source>
</evidence>
<evidence type="ECO:0000313" key="2">
    <source>
        <dbReference type="EMBL" id="KAG0580248.1"/>
    </source>
</evidence>
<feature type="domain" description="Heterokaryon incompatibility" evidence="1">
    <location>
        <begin position="230"/>
        <end position="376"/>
    </location>
</feature>
<name>A0A8T0ICS7_CERPU</name>
<proteinExistence type="predicted"/>
<evidence type="ECO:0000259" key="1">
    <source>
        <dbReference type="Pfam" id="PF06985"/>
    </source>
</evidence>
<dbReference type="InterPro" id="IPR010730">
    <property type="entry name" value="HET"/>
</dbReference>
<comment type="caution">
    <text evidence="2">The sequence shown here is derived from an EMBL/GenBank/DDBJ whole genome shotgun (WGS) entry which is preliminary data.</text>
</comment>
<dbReference type="PANTHER" id="PTHR33112">
    <property type="entry name" value="DOMAIN PROTEIN, PUTATIVE-RELATED"/>
    <property type="match status" value="1"/>
</dbReference>
<dbReference type="EMBL" id="CM026424">
    <property type="protein sequence ID" value="KAG0580248.1"/>
    <property type="molecule type" value="Genomic_DNA"/>
</dbReference>
<gene>
    <name evidence="2" type="ORF">KC19_4G159800</name>
</gene>
<sequence>MTMELLDHLRSTIRHVLRTGMAMFLNKVSASSSNNSLLCETCKALDLIQIFRDGVRESEAIPIGALATILLKKDTCDLCALISHLISRSWFLDRHVNEDLTSVQVRLFAPLANMDVPHSAYPRRIDLLASRPNAIERTLKEEKVIFPAMALQLMENDAARFGRERLYHGRKVGPEVDFRLVKEWMRICEKEHGPTCTDVWENAVEQLPKGARMIDVNEMAIVEAPANCRYVALSYIWGKINTQYVTVLKNVSQRCHRGSLNNVALPRTIGDAIKVVRKLGERYLWVDAMCIIQDDPDSKMAQIAGMANIYGAALVTIFAVGGDSADAPLPGLEPGSRQVQQQIKRIQELSLAIPLRMLEETLAVSKWNTRGWTFQELVLSRRGLVFTKEQVFFRCQRDMFCEDVINEHSKDEAIYAGKHSFAHDELRAIRKDKVDLEYRYRSYSLAFMQIVEDYTRRELTNPADIYNAFFAIITLLSRYIEIPPLDPDSAFVFGMPESVLEDAMLFQPALNSPTHERRSEEGLVTPSWSWAGWKNSAVYFDLEGYGYSPVAAFQSLVDEWVIVDSKGRARQIASGRHLSEDSEDDNPLELYKYQKPSSPSDASLVEEAMSLSPGTLLFYTTVALLWVRKVNNPLEESTAEEDPSDVRIYKSTSHSAFEIFSSETSIAKMGKIVLPTDTDVTVPLEFVVLTRSDILRGQGTYDEEAFGIHYEGCLLNVMVIKQVETTPDGKEVYERVGVGVIVETAWAASRLRPQVVRLQ</sequence>
<dbReference type="PANTHER" id="PTHR33112:SF12">
    <property type="entry name" value="HETEROKARYON INCOMPATIBILITY DOMAIN-CONTAINING PROTEIN"/>
    <property type="match status" value="1"/>
</dbReference>
<accession>A0A8T0ICS7</accession>
<keyword evidence="3" id="KW-1185">Reference proteome</keyword>